<evidence type="ECO:0000259" key="2">
    <source>
        <dbReference type="Pfam" id="PF13175"/>
    </source>
</evidence>
<sequence length="662" mass="72398">MARVRRIAVRIQSATIRNFRGIDTLKVEFDNVTTLLGPNGAGKSTILRALDWFFNGDKGRFADADINQHAGESDLVQVSVTFADLTVRDREILTRKYAPESAETFTAWRSWNGQDDKFTGKGVAFASFENVRSAVSAADKKAALQEVGRQYPDLDIPKWTNQTNTFTAMDEWEANHPEFLSDADVSDTHFFGFQGGGRLSGVFDYVFVPADLRAEEEVSDSRSSVVGRILALAVDREGASAEIDQLKSRYSRDVEEIIERTLRGQLSGLATSATEAITAFAPGYELKLSAVTPDLKVPALSVAAEFGDGKTFTSVDRQGHGLQRTLLIAASKLLAEQGSKAITDHSMVLAIEEPELFQHPTQARVFARVLRAMASGTDAQVQVAYATHSPYFIEPRYFDQIRLVRRRGPSKTISVSTASLESVSLRLAGHVAQSALVSRWDQVCLKNLPDAFFAETVVLVEGDHDKAIIEGAAHRDRPLEYDGIVVSSAQGKGKLSVPHAILAELSIPTLCVFDNDSGCGDRMRQDGKDEEKIEQAERSVRRENRELCRYLEIPEEDYPSGIVSDTVCVTPDTIESVVNVEWPDWAATRDKIIDDGRGTGGKNAATYLLASEECATDPPGFIRDLVVAARQLCEAVTESTLGSSQPGTSMPTRNAADIGAPR</sequence>
<reference evidence="4 5" key="1">
    <citation type="submission" date="2019-03" db="EMBL/GenBank/DDBJ databases">
        <title>Sequencing the genomes of 1000 actinobacteria strains.</title>
        <authorList>
            <person name="Klenk H.-P."/>
        </authorList>
    </citation>
    <scope>NUCLEOTIDE SEQUENCE [LARGE SCALE GENOMIC DNA]</scope>
    <source>
        <strain evidence="4 5">DSM 44969</strain>
    </source>
</reference>
<dbReference type="EMBL" id="SMFZ01000002">
    <property type="protein sequence ID" value="TCK20701.1"/>
    <property type="molecule type" value="Genomic_DNA"/>
</dbReference>
<dbReference type="InterPro" id="IPR051396">
    <property type="entry name" value="Bact_Antivir_Def_Nuclease"/>
</dbReference>
<dbReference type="InterPro" id="IPR034139">
    <property type="entry name" value="TOPRIM_OLD"/>
</dbReference>
<keyword evidence="4" id="KW-0540">Nuclease</keyword>
<dbReference type="PANTHER" id="PTHR43581:SF4">
    <property type="entry name" value="ATP_GTP PHOSPHATASE"/>
    <property type="match status" value="1"/>
</dbReference>
<keyword evidence="4" id="KW-0378">Hydrolase</keyword>
<dbReference type="OrthoDB" id="3237462at2"/>
<dbReference type="Pfam" id="PF13175">
    <property type="entry name" value="AAA_15"/>
    <property type="match status" value="1"/>
</dbReference>
<evidence type="ECO:0000313" key="5">
    <source>
        <dbReference type="Proteomes" id="UP000295560"/>
    </source>
</evidence>
<keyword evidence="5" id="KW-1185">Reference proteome</keyword>
<dbReference type="InterPro" id="IPR041685">
    <property type="entry name" value="AAA_GajA/Old/RecF-like"/>
</dbReference>
<dbReference type="PANTHER" id="PTHR43581">
    <property type="entry name" value="ATP/GTP PHOSPHATASE"/>
    <property type="match status" value="1"/>
</dbReference>
<evidence type="ECO:0000256" key="1">
    <source>
        <dbReference type="SAM" id="MobiDB-lite"/>
    </source>
</evidence>
<dbReference type="SUPFAM" id="SSF52540">
    <property type="entry name" value="P-loop containing nucleoside triphosphate hydrolases"/>
    <property type="match status" value="1"/>
</dbReference>
<proteinExistence type="predicted"/>
<feature type="domain" description="Endonuclease GajA/Old nuclease/RecF-like AAA" evidence="2">
    <location>
        <begin position="11"/>
        <end position="393"/>
    </location>
</feature>
<organism evidence="4 5">
    <name type="scientific">Pseudonocardia endophytica</name>
    <dbReference type="NCBI Taxonomy" id="401976"/>
    <lineage>
        <taxon>Bacteria</taxon>
        <taxon>Bacillati</taxon>
        <taxon>Actinomycetota</taxon>
        <taxon>Actinomycetes</taxon>
        <taxon>Pseudonocardiales</taxon>
        <taxon>Pseudonocardiaceae</taxon>
        <taxon>Pseudonocardia</taxon>
    </lineage>
</organism>
<dbReference type="Pfam" id="PF20469">
    <property type="entry name" value="OLD-like_TOPRIM"/>
    <property type="match status" value="1"/>
</dbReference>
<dbReference type="GO" id="GO:0004519">
    <property type="term" value="F:endonuclease activity"/>
    <property type="evidence" value="ECO:0007669"/>
    <property type="project" value="UniProtKB-KW"/>
</dbReference>
<feature type="compositionally biased region" description="Polar residues" evidence="1">
    <location>
        <begin position="638"/>
        <end position="652"/>
    </location>
</feature>
<gene>
    <name evidence="4" type="ORF">EV378_4662</name>
</gene>
<dbReference type="CDD" id="cd01026">
    <property type="entry name" value="TOPRIM_OLD"/>
    <property type="match status" value="1"/>
</dbReference>
<name>A0A4R1HIC9_PSEEN</name>
<dbReference type="AlphaFoldDB" id="A0A4R1HIC9"/>
<accession>A0A4R1HIC9</accession>
<feature type="domain" description="OLD protein-like TOPRIM" evidence="3">
    <location>
        <begin position="452"/>
        <end position="516"/>
    </location>
</feature>
<dbReference type="Gene3D" id="3.40.50.300">
    <property type="entry name" value="P-loop containing nucleotide triphosphate hydrolases"/>
    <property type="match status" value="2"/>
</dbReference>
<keyword evidence="4" id="KW-0255">Endonuclease</keyword>
<evidence type="ECO:0000313" key="4">
    <source>
        <dbReference type="EMBL" id="TCK20701.1"/>
    </source>
</evidence>
<protein>
    <submittedName>
        <fullName evidence="4">Putative ATP-dependent endonuclease of OLD family</fullName>
    </submittedName>
</protein>
<evidence type="ECO:0000259" key="3">
    <source>
        <dbReference type="Pfam" id="PF20469"/>
    </source>
</evidence>
<dbReference type="Proteomes" id="UP000295560">
    <property type="component" value="Unassembled WGS sequence"/>
</dbReference>
<dbReference type="InterPro" id="IPR027417">
    <property type="entry name" value="P-loop_NTPase"/>
</dbReference>
<feature type="region of interest" description="Disordered" evidence="1">
    <location>
        <begin position="638"/>
        <end position="662"/>
    </location>
</feature>
<comment type="caution">
    <text evidence="4">The sequence shown here is derived from an EMBL/GenBank/DDBJ whole genome shotgun (WGS) entry which is preliminary data.</text>
</comment>